<name>A0A0H5ABB5_9PSED</name>
<dbReference type="PATRIC" id="fig|200450.3.peg.2612"/>
<dbReference type="RefSeq" id="WP_049710504.1">
    <property type="nucleotide sequence ID" value="NZ_CP011507.1"/>
</dbReference>
<evidence type="ECO:0008006" key="3">
    <source>
        <dbReference type="Google" id="ProtNLM"/>
    </source>
</evidence>
<dbReference type="AlphaFoldDB" id="A0A0H5ABB5"/>
<organism evidence="1 2">
    <name type="scientific">Pseudomonas trivialis</name>
    <dbReference type="NCBI Taxonomy" id="200450"/>
    <lineage>
        <taxon>Bacteria</taxon>
        <taxon>Pseudomonadati</taxon>
        <taxon>Pseudomonadota</taxon>
        <taxon>Gammaproteobacteria</taxon>
        <taxon>Pseudomonadales</taxon>
        <taxon>Pseudomonadaceae</taxon>
        <taxon>Pseudomonas</taxon>
    </lineage>
</organism>
<dbReference type="OrthoDB" id="5739856at2"/>
<dbReference type="Pfam" id="PF11367">
    <property type="entry name" value="Tail_completion_gp17"/>
    <property type="match status" value="1"/>
</dbReference>
<reference evidence="1 2" key="1">
    <citation type="journal article" date="2015" name="Genome Announc.">
        <title>Complete Genome Sequence of the Rhizobacterium Pseudomonas trivialis Strain IHBB745 with Multiple Plant Growth-Promoting Activities and Tolerance to Desiccation and Alkalinity.</title>
        <authorList>
            <person name="Gulati A."/>
            <person name="Swarnkar M.K."/>
            <person name="Vyas P."/>
            <person name="Rahi P."/>
            <person name="Thakur R."/>
            <person name="Thakur N."/>
            <person name="Singh A.K."/>
        </authorList>
    </citation>
    <scope>NUCLEOTIDE SEQUENCE [LARGE SCALE GENOMIC DNA]</scope>
    <source>
        <strain evidence="2">745</strain>
    </source>
</reference>
<sequence length="121" mass="13092">MTAPIFQVCSASQAVTALLGTGPTRLYPHGEAPEGVARPYAVWQVVSGSPINFLNCVPSTDRYGLQVDVYAETASSAEDVVMALRRVIAQHAYVTGFGIDDKDKDTHSYRKGFDVAWLVSL</sequence>
<evidence type="ECO:0000313" key="2">
    <source>
        <dbReference type="Proteomes" id="UP000036608"/>
    </source>
</evidence>
<evidence type="ECO:0000313" key="1">
    <source>
        <dbReference type="EMBL" id="AKS06930.1"/>
    </source>
</evidence>
<accession>A0A0H5ABB5</accession>
<dbReference type="KEGG" id="ptv:AA957_12670"/>
<dbReference type="Proteomes" id="UP000036608">
    <property type="component" value="Chromosome"/>
</dbReference>
<dbReference type="EMBL" id="CP011507">
    <property type="protein sequence ID" value="AKS06930.1"/>
    <property type="molecule type" value="Genomic_DNA"/>
</dbReference>
<reference evidence="2" key="2">
    <citation type="submission" date="2015-05" db="EMBL/GenBank/DDBJ databases">
        <authorList>
            <person name="Swarnkar M.K."/>
            <person name="Vyas P."/>
            <person name="Rahi P."/>
            <person name="Thakur R."/>
            <person name="Thakur N."/>
            <person name="Singh A.K."/>
            <person name="Gulati A."/>
        </authorList>
    </citation>
    <scope>NUCLEOTIDE SEQUENCE [LARGE SCALE GENOMIC DNA]</scope>
    <source>
        <strain evidence="2">745</strain>
    </source>
</reference>
<gene>
    <name evidence="1" type="ORF">AA957_12670</name>
</gene>
<dbReference type="InterPro" id="IPR021508">
    <property type="entry name" value="Gp17-like"/>
</dbReference>
<proteinExistence type="predicted"/>
<protein>
    <recommendedName>
        <fullName evidence="3">DUF3168 domain-containing protein</fullName>
    </recommendedName>
</protein>